<sequence length="260" mass="28664">MLPLRRTGIALPTTMSPLPVPSTYPLTRTGTAIRLFNPMLSIHPSITVYLSIHPLVNSEAKKYKTAPLQHRDLLEKLFDSLSATRGIAWFSGMASVPPSTQQTEYVPLPDDMNVNDIQIPHAGVDYPWERGAIPSYDVPISPIWEPTPGTTSRTQVGVRTQSKRKRSTVAVQPIEPSKLVQSLIFVLTTQGSSSSSASNDGTSSEVLRVLKDMVSSYEIDNALFFKSLKFLEGSNEHTYKLMILGIDPEQCVGFFEALLS</sequence>
<comment type="caution">
    <text evidence="1">The sequence shown here is derived from an EMBL/GenBank/DDBJ whole genome shotgun (WGS) entry which is preliminary data.</text>
</comment>
<reference evidence="1 2" key="1">
    <citation type="journal article" date="2020" name="IScience">
        <title>Genome Sequencing of the Endangered Kingdonia uniflora (Circaeasteraceae, Ranunculales) Reveals Potential Mechanisms of Evolutionary Specialization.</title>
        <authorList>
            <person name="Sun Y."/>
            <person name="Deng T."/>
            <person name="Zhang A."/>
            <person name="Moore M.J."/>
            <person name="Landis J.B."/>
            <person name="Lin N."/>
            <person name="Zhang H."/>
            <person name="Zhang X."/>
            <person name="Huang J."/>
            <person name="Zhang X."/>
            <person name="Sun H."/>
            <person name="Wang H."/>
        </authorList>
    </citation>
    <scope>NUCLEOTIDE SEQUENCE [LARGE SCALE GENOMIC DNA]</scope>
    <source>
        <strain evidence="1">TB1705</strain>
        <tissue evidence="1">Leaf</tissue>
    </source>
</reference>
<dbReference type="EMBL" id="JACGCM010002535">
    <property type="protein sequence ID" value="KAF6139104.1"/>
    <property type="molecule type" value="Genomic_DNA"/>
</dbReference>
<protein>
    <submittedName>
        <fullName evidence="1">Uncharacterized protein</fullName>
    </submittedName>
</protein>
<proteinExistence type="predicted"/>
<gene>
    <name evidence="1" type="ORF">GIB67_010830</name>
</gene>
<keyword evidence="2" id="KW-1185">Reference proteome</keyword>
<name>A0A7J7L975_9MAGN</name>
<evidence type="ECO:0000313" key="1">
    <source>
        <dbReference type="EMBL" id="KAF6139104.1"/>
    </source>
</evidence>
<dbReference type="AlphaFoldDB" id="A0A7J7L975"/>
<evidence type="ECO:0000313" key="2">
    <source>
        <dbReference type="Proteomes" id="UP000541444"/>
    </source>
</evidence>
<dbReference type="OrthoDB" id="1730132at2759"/>
<organism evidence="1 2">
    <name type="scientific">Kingdonia uniflora</name>
    <dbReference type="NCBI Taxonomy" id="39325"/>
    <lineage>
        <taxon>Eukaryota</taxon>
        <taxon>Viridiplantae</taxon>
        <taxon>Streptophyta</taxon>
        <taxon>Embryophyta</taxon>
        <taxon>Tracheophyta</taxon>
        <taxon>Spermatophyta</taxon>
        <taxon>Magnoliopsida</taxon>
        <taxon>Ranunculales</taxon>
        <taxon>Circaeasteraceae</taxon>
        <taxon>Kingdonia</taxon>
    </lineage>
</organism>
<accession>A0A7J7L975</accession>
<dbReference type="Proteomes" id="UP000541444">
    <property type="component" value="Unassembled WGS sequence"/>
</dbReference>